<gene>
    <name evidence="1" type="ORF">BU23DRAFT_662206</name>
</gene>
<dbReference type="GO" id="GO:0005506">
    <property type="term" value="F:iron ion binding"/>
    <property type="evidence" value="ECO:0007669"/>
    <property type="project" value="InterPro"/>
</dbReference>
<dbReference type="PANTHER" id="PTHR24305">
    <property type="entry name" value="CYTOCHROME P450"/>
    <property type="match status" value="1"/>
</dbReference>
<protein>
    <submittedName>
        <fullName evidence="1">Cytochrome P450</fullName>
    </submittedName>
</protein>
<dbReference type="InterPro" id="IPR050121">
    <property type="entry name" value="Cytochrome_P450_monoxygenase"/>
</dbReference>
<dbReference type="GO" id="GO:0020037">
    <property type="term" value="F:heme binding"/>
    <property type="evidence" value="ECO:0007669"/>
    <property type="project" value="InterPro"/>
</dbReference>
<name>A0A6A5VIC6_9PLEO</name>
<dbReference type="OrthoDB" id="1470350at2759"/>
<accession>A0A6A5VIC6</accession>
<dbReference type="GO" id="GO:0016705">
    <property type="term" value="F:oxidoreductase activity, acting on paired donors, with incorporation or reduction of molecular oxygen"/>
    <property type="evidence" value="ECO:0007669"/>
    <property type="project" value="InterPro"/>
</dbReference>
<dbReference type="Proteomes" id="UP000800036">
    <property type="component" value="Unassembled WGS sequence"/>
</dbReference>
<proteinExistence type="predicted"/>
<dbReference type="InterPro" id="IPR001128">
    <property type="entry name" value="Cyt_P450"/>
</dbReference>
<evidence type="ECO:0000313" key="1">
    <source>
        <dbReference type="EMBL" id="KAF1976971.1"/>
    </source>
</evidence>
<dbReference type="GO" id="GO:0004497">
    <property type="term" value="F:monooxygenase activity"/>
    <property type="evidence" value="ECO:0007669"/>
    <property type="project" value="InterPro"/>
</dbReference>
<dbReference type="EMBL" id="ML976664">
    <property type="protein sequence ID" value="KAF1976971.1"/>
    <property type="molecule type" value="Genomic_DNA"/>
</dbReference>
<dbReference type="InterPro" id="IPR036396">
    <property type="entry name" value="Cyt_P450_sf"/>
</dbReference>
<dbReference type="PRINTS" id="PR00463">
    <property type="entry name" value="EP450I"/>
</dbReference>
<dbReference type="InterPro" id="IPR002401">
    <property type="entry name" value="Cyt_P450_E_grp-I"/>
</dbReference>
<dbReference type="SUPFAM" id="SSF48264">
    <property type="entry name" value="Cytochrome P450"/>
    <property type="match status" value="1"/>
</dbReference>
<evidence type="ECO:0000313" key="2">
    <source>
        <dbReference type="Proteomes" id="UP000800036"/>
    </source>
</evidence>
<dbReference type="Gene3D" id="1.10.630.10">
    <property type="entry name" value="Cytochrome P450"/>
    <property type="match status" value="1"/>
</dbReference>
<organism evidence="1 2">
    <name type="scientific">Bimuria novae-zelandiae CBS 107.79</name>
    <dbReference type="NCBI Taxonomy" id="1447943"/>
    <lineage>
        <taxon>Eukaryota</taxon>
        <taxon>Fungi</taxon>
        <taxon>Dikarya</taxon>
        <taxon>Ascomycota</taxon>
        <taxon>Pezizomycotina</taxon>
        <taxon>Dothideomycetes</taxon>
        <taxon>Pleosporomycetidae</taxon>
        <taxon>Pleosporales</taxon>
        <taxon>Massarineae</taxon>
        <taxon>Didymosphaeriaceae</taxon>
        <taxon>Bimuria</taxon>
    </lineage>
</organism>
<dbReference type="AlphaFoldDB" id="A0A6A5VIC6"/>
<dbReference type="Pfam" id="PF00067">
    <property type="entry name" value="p450"/>
    <property type="match status" value="1"/>
</dbReference>
<keyword evidence="2" id="KW-1185">Reference proteome</keyword>
<sequence>MAFFLLAVGLYIGYLCVAAIRSLFFHPLSNIPGPFLARMSTLPSFYHAYNGDRHLWIWQNFQAYGDKFRADPNTVLFNSPKAYADIHGTRANTTRGSFYRAWKRDEHDVTVMNSTDPARHAKLRKLLNLAFTDQSLKASSPVIAKHVDRWVYLLTSTNETENERLDKKDGDIGRWSSPVNMAVAVERLIFDILGELCYGASFDTKESGENPLKAVPDQIMKAVKFGFTLSRSPIFNVFLYLHPRGLSKVINYLRKKEAKQYNAFIETSVDKRIAAHKTNPSKEAKDMFHFLLTAIDPDTGRPAFEGRTRLLSESRVLVLAGTDTTASSICGLFFYLSRYPTVLARLTSEIRETFESSEEVAPGTKLSQCKYLRACIDETLRLAHPAPGDLPREVLPGGAVIDGAHCPAGTNVGCSAWSMGRNERLA</sequence>
<reference evidence="1" key="1">
    <citation type="journal article" date="2020" name="Stud. Mycol.">
        <title>101 Dothideomycetes genomes: a test case for predicting lifestyles and emergence of pathogens.</title>
        <authorList>
            <person name="Haridas S."/>
            <person name="Albert R."/>
            <person name="Binder M."/>
            <person name="Bloem J."/>
            <person name="Labutti K."/>
            <person name="Salamov A."/>
            <person name="Andreopoulos B."/>
            <person name="Baker S."/>
            <person name="Barry K."/>
            <person name="Bills G."/>
            <person name="Bluhm B."/>
            <person name="Cannon C."/>
            <person name="Castanera R."/>
            <person name="Culley D."/>
            <person name="Daum C."/>
            <person name="Ezra D."/>
            <person name="Gonzalez J."/>
            <person name="Henrissat B."/>
            <person name="Kuo A."/>
            <person name="Liang C."/>
            <person name="Lipzen A."/>
            <person name="Lutzoni F."/>
            <person name="Magnuson J."/>
            <person name="Mondo S."/>
            <person name="Nolan M."/>
            <person name="Ohm R."/>
            <person name="Pangilinan J."/>
            <person name="Park H.-J."/>
            <person name="Ramirez L."/>
            <person name="Alfaro M."/>
            <person name="Sun H."/>
            <person name="Tritt A."/>
            <person name="Yoshinaga Y."/>
            <person name="Zwiers L.-H."/>
            <person name="Turgeon B."/>
            <person name="Goodwin S."/>
            <person name="Spatafora J."/>
            <person name="Crous P."/>
            <person name="Grigoriev I."/>
        </authorList>
    </citation>
    <scope>NUCLEOTIDE SEQUENCE</scope>
    <source>
        <strain evidence="1">CBS 107.79</strain>
    </source>
</reference>
<dbReference type="PANTHER" id="PTHR24305:SF226">
    <property type="entry name" value="CYTOCHROME P450 MONOOXYGENASE"/>
    <property type="match status" value="1"/>
</dbReference>